<dbReference type="RefSeq" id="XP_052120513.1">
    <property type="nucleotide sequence ID" value="XM_052264553.1"/>
</dbReference>
<dbReference type="AlphaFoldDB" id="A0A9C6WXV7"/>
<dbReference type="GeneID" id="127748691"/>
<evidence type="ECO:0000313" key="2">
    <source>
        <dbReference type="RefSeq" id="XP_052120513.1"/>
    </source>
</evidence>
<accession>A0A9C6WXV7</accession>
<organism evidence="1 2">
    <name type="scientific">Frankliniella occidentalis</name>
    <name type="common">Western flower thrips</name>
    <name type="synonym">Euthrips occidentalis</name>
    <dbReference type="NCBI Taxonomy" id="133901"/>
    <lineage>
        <taxon>Eukaryota</taxon>
        <taxon>Metazoa</taxon>
        <taxon>Ecdysozoa</taxon>
        <taxon>Arthropoda</taxon>
        <taxon>Hexapoda</taxon>
        <taxon>Insecta</taxon>
        <taxon>Pterygota</taxon>
        <taxon>Neoptera</taxon>
        <taxon>Paraneoptera</taxon>
        <taxon>Thysanoptera</taxon>
        <taxon>Terebrantia</taxon>
        <taxon>Thripoidea</taxon>
        <taxon>Thripidae</taxon>
        <taxon>Frankliniella</taxon>
    </lineage>
</organism>
<reference evidence="2" key="1">
    <citation type="submission" date="2025-08" db="UniProtKB">
        <authorList>
            <consortium name="RefSeq"/>
        </authorList>
    </citation>
    <scope>IDENTIFICATION</scope>
    <source>
        <tissue evidence="2">Whole organism</tissue>
    </source>
</reference>
<dbReference type="Proteomes" id="UP000504606">
    <property type="component" value="Unplaced"/>
</dbReference>
<proteinExistence type="predicted"/>
<gene>
    <name evidence="2" type="primary">LOC127748691</name>
</gene>
<dbReference type="PROSITE" id="PS51257">
    <property type="entry name" value="PROKAR_LIPOPROTEIN"/>
    <property type="match status" value="1"/>
</dbReference>
<keyword evidence="1" id="KW-1185">Reference proteome</keyword>
<sequence>MLRRANCPYEGIRSCLLAASKAQFACLFQFIVSCVSFQGFGETFLTSSESVHLANTSNQLSQFPIGFSQPMVKSFLKLYTAVKAAIISKETIKPFSNPLIFTASVAVHEIIASKWII</sequence>
<evidence type="ECO:0000313" key="1">
    <source>
        <dbReference type="Proteomes" id="UP000504606"/>
    </source>
</evidence>
<name>A0A9C6WXV7_FRAOC</name>
<protein>
    <submittedName>
        <fullName evidence="2">Uncharacterized protein LOC127748691 isoform X2</fullName>
    </submittedName>
</protein>